<dbReference type="EMBL" id="JAUTAS010000001">
    <property type="protein sequence ID" value="MDQ1108015.1"/>
    <property type="molecule type" value="Genomic_DNA"/>
</dbReference>
<organism evidence="1 2">
    <name type="scientific">Stenotrophomonas rhizophila</name>
    <dbReference type="NCBI Taxonomy" id="216778"/>
    <lineage>
        <taxon>Bacteria</taxon>
        <taxon>Pseudomonadati</taxon>
        <taxon>Pseudomonadota</taxon>
        <taxon>Gammaproteobacteria</taxon>
        <taxon>Lysobacterales</taxon>
        <taxon>Lysobacteraceae</taxon>
        <taxon>Stenotrophomonas</taxon>
    </lineage>
</organism>
<evidence type="ECO:0000313" key="1">
    <source>
        <dbReference type="EMBL" id="MDQ1108015.1"/>
    </source>
</evidence>
<dbReference type="AlphaFoldDB" id="A0AAP5AIC4"/>
<name>A0AAP5AIC4_9GAMM</name>
<dbReference type="KEGG" id="srh:BAY15_2593"/>
<gene>
    <name evidence="1" type="ORF">QE424_001174</name>
</gene>
<proteinExistence type="predicted"/>
<sequence>MARRARAVDALSLAGLSGRLSVSRKEADV</sequence>
<accession>A0AAP5AIC4</accession>
<reference evidence="1" key="1">
    <citation type="submission" date="2023-07" db="EMBL/GenBank/DDBJ databases">
        <title>Functional and genomic diversity of the sorghum phyllosphere microbiome.</title>
        <authorList>
            <person name="Shade A."/>
        </authorList>
    </citation>
    <scope>NUCLEOTIDE SEQUENCE</scope>
    <source>
        <strain evidence="1">SORGH_AS_0457</strain>
    </source>
</reference>
<protein>
    <submittedName>
        <fullName evidence="1">Uncharacterized protein</fullName>
    </submittedName>
</protein>
<dbReference type="Proteomes" id="UP001226084">
    <property type="component" value="Unassembled WGS sequence"/>
</dbReference>
<comment type="caution">
    <text evidence="1">The sequence shown here is derived from an EMBL/GenBank/DDBJ whole genome shotgun (WGS) entry which is preliminary data.</text>
</comment>
<evidence type="ECO:0000313" key="2">
    <source>
        <dbReference type="Proteomes" id="UP001226084"/>
    </source>
</evidence>